<protein>
    <recommendedName>
        <fullName evidence="4">Isochorismate synthase MenF</fullName>
        <ecNumber evidence="4">5.4.4.2</ecNumber>
    </recommendedName>
    <alternativeName>
        <fullName evidence="4">Isochorismate mutase</fullName>
    </alternativeName>
</protein>
<evidence type="ECO:0000256" key="2">
    <source>
        <dbReference type="ARBA" id="ARBA00005297"/>
    </source>
</evidence>
<proteinExistence type="inferred from homology"/>
<comment type="cofactor">
    <cofactor evidence="4">
        <name>Mg(2+)</name>
        <dbReference type="ChEBI" id="CHEBI:18420"/>
    </cofactor>
</comment>
<keyword evidence="4" id="KW-0479">Metal-binding</keyword>
<evidence type="ECO:0000313" key="7">
    <source>
        <dbReference type="Proteomes" id="UP000018211"/>
    </source>
</evidence>
<comment type="function">
    <text evidence="4">Catalyzes the conversion of chorismate to isochorismate.</text>
</comment>
<comment type="pathway">
    <text evidence="4">Quinol/quinone metabolism; 1,4-dihydroxy-2-naphthoate biosynthesis; 1,4-dihydroxy-2-naphthoate from chorismate: step 1/7.</text>
</comment>
<feature type="active site" description="Proton acceptor" evidence="4">
    <location>
        <position position="179"/>
    </location>
</feature>
<evidence type="ECO:0000256" key="3">
    <source>
        <dbReference type="ARBA" id="ARBA00023235"/>
    </source>
</evidence>
<feature type="binding site" evidence="4">
    <location>
        <position position="273"/>
    </location>
    <ligand>
        <name>Mg(2+)</name>
        <dbReference type="ChEBI" id="CHEBI:18420"/>
    </ligand>
</feature>
<dbReference type="EC" id="5.4.4.2" evidence="4"/>
<dbReference type="InterPro" id="IPR004561">
    <property type="entry name" value="IsoChor_synthase"/>
</dbReference>
<name>A0AAV2VVP7_9VIBR</name>
<dbReference type="PANTHER" id="PTHR42839:SF2">
    <property type="entry name" value="ISOCHORISMATE SYNTHASE ENTC"/>
    <property type="match status" value="1"/>
</dbReference>
<feature type="binding site" evidence="4">
    <location>
        <position position="407"/>
    </location>
    <ligand>
        <name>Mg(2+)</name>
        <dbReference type="ChEBI" id="CHEBI:18420"/>
    </ligand>
</feature>
<accession>A0AAV2VVP7</accession>
<comment type="pathway">
    <text evidence="4">Quinol/quinone metabolism; menaquinone biosynthesis.</text>
</comment>
<reference evidence="6 7" key="1">
    <citation type="journal article" date="2013" name="ISME J.">
        <title>Comparative genomics of pathogenic lineages of Vibrio nigripulchritudo identifies virulence-associated traits.</title>
        <authorList>
            <person name="Goudenege D."/>
            <person name="Labreuche Y."/>
            <person name="Krin E."/>
            <person name="Ansquer D."/>
            <person name="Mangenot S."/>
            <person name="Calteau A."/>
            <person name="Medigue C."/>
            <person name="Mazel D."/>
            <person name="Polz M.F."/>
            <person name="Le Roux F."/>
        </authorList>
    </citation>
    <scope>NUCLEOTIDE SEQUENCE [LARGE SCALE GENOMIC DNA]</scope>
    <source>
        <strain evidence="6 7">SOn1</strain>
    </source>
</reference>
<sequence>MSPFRAKIEALIEQIQTVVDFDERISIPFEPDNPFSPLDWLEAQPHSTKLYWQSRDKNREVIALGVARTFDTPELGEKYIKSNQNLWVVMPFDAQHPDVFLPYIEIQRLGSNWTLSVNVNQSKEVAINALERVKLKSPAHFSSPNNSQVKFVRHIPDLKDWTHSINLALSKFKQSDLKKVVLARESEFLLSEPVSGFTLLRESQTSNQNSYHFAFTKNRDSLFFGSSPECLFRQNGYELETEALAGTIERGCDTRDDHGKGRWLWNDKKNRYENQLVVEDIESRLHPYCSSLEISEASSLIRLAKVQHLKRKIVGYLNPRNAESTLVDVLHPTAAIAGLPKDQAMEFIQQNESFERGLYSGAIGYISQDRSEFCVSIRSALINKKSIKFYAGAGIVQGSDPNAEWQELNKKMSTLLDLLTELPEVEVAS</sequence>
<dbReference type="HAMAP" id="MF_01935">
    <property type="entry name" value="MenF"/>
    <property type="match status" value="1"/>
</dbReference>
<feature type="active site" description="Proton donor" evidence="4">
    <location>
        <position position="229"/>
    </location>
</feature>
<keyword evidence="4" id="KW-0474">Menaquinone biosynthesis</keyword>
<dbReference type="AlphaFoldDB" id="A0AAV2VVP7"/>
<keyword evidence="3 4" id="KW-0413">Isomerase</keyword>
<keyword evidence="4" id="KW-0460">Magnesium</keyword>
<dbReference type="NCBIfam" id="TIGR00543">
    <property type="entry name" value="isochor_syn"/>
    <property type="match status" value="1"/>
</dbReference>
<dbReference type="GO" id="GO:0009234">
    <property type="term" value="P:menaquinone biosynthetic process"/>
    <property type="evidence" value="ECO:0007669"/>
    <property type="project" value="UniProtKB-UniRule"/>
</dbReference>
<dbReference type="Pfam" id="PF00425">
    <property type="entry name" value="Chorismate_bind"/>
    <property type="match status" value="1"/>
</dbReference>
<dbReference type="RefSeq" id="WP_022613112.1">
    <property type="nucleotide sequence ID" value="NZ_LK391965.1"/>
</dbReference>
<feature type="domain" description="Chorismate-utilising enzyme C-terminal" evidence="5">
    <location>
        <begin position="159"/>
        <end position="411"/>
    </location>
</feature>
<evidence type="ECO:0000256" key="1">
    <source>
        <dbReference type="ARBA" id="ARBA00000799"/>
    </source>
</evidence>
<dbReference type="EMBL" id="CAOF01000154">
    <property type="protein sequence ID" value="CCO48712.1"/>
    <property type="molecule type" value="Genomic_DNA"/>
</dbReference>
<dbReference type="GO" id="GO:0008909">
    <property type="term" value="F:isochorismate synthase activity"/>
    <property type="evidence" value="ECO:0007669"/>
    <property type="project" value="UniProtKB-UniRule"/>
</dbReference>
<dbReference type="InterPro" id="IPR034681">
    <property type="entry name" value="MenF"/>
</dbReference>
<dbReference type="Proteomes" id="UP000018211">
    <property type="component" value="Unassembled WGS sequence"/>
</dbReference>
<comment type="similarity">
    <text evidence="2 4">Belongs to the isochorismate synthase family.</text>
</comment>
<gene>
    <name evidence="4" type="primary">menF</name>
    <name evidence="6" type="ORF">VIBNISOn1_600016</name>
</gene>
<comment type="catalytic activity">
    <reaction evidence="1 4">
        <text>chorismate = isochorismate</text>
        <dbReference type="Rhea" id="RHEA:18985"/>
        <dbReference type="ChEBI" id="CHEBI:29748"/>
        <dbReference type="ChEBI" id="CHEBI:29780"/>
        <dbReference type="EC" id="5.4.4.2"/>
    </reaction>
</comment>
<evidence type="ECO:0000313" key="6">
    <source>
        <dbReference type="EMBL" id="CCO48712.1"/>
    </source>
</evidence>
<dbReference type="InterPro" id="IPR005801">
    <property type="entry name" value="ADC_synthase"/>
</dbReference>
<dbReference type="SUPFAM" id="SSF56322">
    <property type="entry name" value="ADC synthase"/>
    <property type="match status" value="1"/>
</dbReference>
<dbReference type="Gene3D" id="3.60.120.10">
    <property type="entry name" value="Anthranilate synthase"/>
    <property type="match status" value="1"/>
</dbReference>
<evidence type="ECO:0000259" key="5">
    <source>
        <dbReference type="Pfam" id="PF00425"/>
    </source>
</evidence>
<comment type="caution">
    <text evidence="6">The sequence shown here is derived from an EMBL/GenBank/DDBJ whole genome shotgun (WGS) entry which is preliminary data.</text>
</comment>
<evidence type="ECO:0000256" key="4">
    <source>
        <dbReference type="HAMAP-Rule" id="MF_01935"/>
    </source>
</evidence>
<dbReference type="InterPro" id="IPR015890">
    <property type="entry name" value="Chorismate_C"/>
</dbReference>
<organism evidence="6 7">
    <name type="scientific">Vibrio nigripulchritudo SOn1</name>
    <dbReference type="NCBI Taxonomy" id="1238450"/>
    <lineage>
        <taxon>Bacteria</taxon>
        <taxon>Pseudomonadati</taxon>
        <taxon>Pseudomonadota</taxon>
        <taxon>Gammaproteobacteria</taxon>
        <taxon>Vibrionales</taxon>
        <taxon>Vibrionaceae</taxon>
        <taxon>Vibrio</taxon>
    </lineage>
</organism>
<dbReference type="PANTHER" id="PTHR42839">
    <property type="entry name" value="ISOCHORISMATE SYNTHASE ENTC"/>
    <property type="match status" value="1"/>
</dbReference>
<dbReference type="GO" id="GO:0000287">
    <property type="term" value="F:magnesium ion binding"/>
    <property type="evidence" value="ECO:0007669"/>
    <property type="project" value="UniProtKB-UniRule"/>
</dbReference>